<protein>
    <submittedName>
        <fullName evidence="9">EamA family transporter</fullName>
    </submittedName>
</protein>
<feature type="transmembrane region" description="Helical" evidence="7">
    <location>
        <begin position="300"/>
        <end position="318"/>
    </location>
</feature>
<feature type="transmembrane region" description="Helical" evidence="7">
    <location>
        <begin position="152"/>
        <end position="171"/>
    </location>
</feature>
<evidence type="ECO:0000313" key="9">
    <source>
        <dbReference type="EMBL" id="PHX56863.1"/>
    </source>
</evidence>
<evidence type="ECO:0000256" key="5">
    <source>
        <dbReference type="ARBA" id="ARBA00022989"/>
    </source>
</evidence>
<proteinExistence type="inferred from homology"/>
<feature type="domain" description="EamA" evidence="8">
    <location>
        <begin position="46"/>
        <end position="161"/>
    </location>
</feature>
<comment type="similarity">
    <text evidence="2">Belongs to the EamA transporter family.</text>
</comment>
<feature type="domain" description="EamA" evidence="8">
    <location>
        <begin position="180"/>
        <end position="315"/>
    </location>
</feature>
<dbReference type="PANTHER" id="PTHR32322">
    <property type="entry name" value="INNER MEMBRANE TRANSPORTER"/>
    <property type="match status" value="1"/>
</dbReference>
<feature type="transmembrane region" description="Helical" evidence="7">
    <location>
        <begin position="90"/>
        <end position="111"/>
    </location>
</feature>
<keyword evidence="6 7" id="KW-0472">Membrane</keyword>
<evidence type="ECO:0000256" key="3">
    <source>
        <dbReference type="ARBA" id="ARBA00022475"/>
    </source>
</evidence>
<dbReference type="InterPro" id="IPR050638">
    <property type="entry name" value="AA-Vitamin_Transporters"/>
</dbReference>
<sequence length="348" mass="37330">MKVANKVHQILMRVPAPMYLGIAVLIFAASNSVTKKIVDIGQNHAINGRNPISLCNVLFVGNICALGLMTLIFYQDWKPHTLKALTRKDWISLTITGILSGAIAPALNFSALGQTNITNIVLIGRIEPILTLVLGVWLLGSRVNFWSIAGSLISLVGVVVTAFLASSGQMMTMAGFHIGTGEIFVAIAAIIGSIATIVGKLQLQSIPLGIFTIYRNILGTVIFFLLANLLYGPNHFAEVLSPFLWQWMIVYAAVIIITGQLCWLAGLKNATSTELNLASLLNPIAAIIMGYLILGESPTLAQYLGGSLLLVGIILGFVGNLHQAKINRELVNPSPREAMSMAIGFRGV</sequence>
<name>A0A2G4F4Y9_9CYAN</name>
<feature type="transmembrane region" description="Helical" evidence="7">
    <location>
        <begin position="275"/>
        <end position="294"/>
    </location>
</feature>
<feature type="transmembrane region" description="Helical" evidence="7">
    <location>
        <begin position="213"/>
        <end position="231"/>
    </location>
</feature>
<keyword evidence="3" id="KW-1003">Cell membrane</keyword>
<feature type="transmembrane region" description="Helical" evidence="7">
    <location>
        <begin position="183"/>
        <end position="201"/>
    </location>
</feature>
<evidence type="ECO:0000256" key="7">
    <source>
        <dbReference type="SAM" id="Phobius"/>
    </source>
</evidence>
<dbReference type="InterPro" id="IPR037185">
    <property type="entry name" value="EmrE-like"/>
</dbReference>
<feature type="transmembrane region" description="Helical" evidence="7">
    <location>
        <begin position="243"/>
        <end position="263"/>
    </location>
</feature>
<evidence type="ECO:0000256" key="1">
    <source>
        <dbReference type="ARBA" id="ARBA00004651"/>
    </source>
</evidence>
<comment type="caution">
    <text evidence="9">The sequence shown here is derived from an EMBL/GenBank/DDBJ whole genome shotgun (WGS) entry which is preliminary data.</text>
</comment>
<accession>A0A2G4F4Y9</accession>
<dbReference type="SUPFAM" id="SSF103481">
    <property type="entry name" value="Multidrug resistance efflux transporter EmrE"/>
    <property type="match status" value="2"/>
</dbReference>
<evidence type="ECO:0000259" key="8">
    <source>
        <dbReference type="Pfam" id="PF00892"/>
    </source>
</evidence>
<feature type="transmembrane region" description="Helical" evidence="7">
    <location>
        <begin position="51"/>
        <end position="74"/>
    </location>
</feature>
<reference evidence="9" key="1">
    <citation type="submission" date="2017-10" db="EMBL/GenBank/DDBJ databases">
        <title>Draft genome sequence of the planktic cyanobacteria Tychonema bourrellyi isolated from alpine lentic freshwater.</title>
        <authorList>
            <person name="Tett A."/>
            <person name="Armanini F."/>
            <person name="Asnicar F."/>
            <person name="Boscaini A."/>
            <person name="Pasolli E."/>
            <person name="Zolfo M."/>
            <person name="Donati C."/>
            <person name="Salmaso N."/>
            <person name="Segata N."/>
        </authorList>
    </citation>
    <scope>NUCLEOTIDE SEQUENCE</scope>
    <source>
        <strain evidence="9">FEM_GT703</strain>
    </source>
</reference>
<gene>
    <name evidence="9" type="ORF">CP500_003035</name>
</gene>
<keyword evidence="10" id="KW-1185">Reference proteome</keyword>
<dbReference type="Pfam" id="PF00892">
    <property type="entry name" value="EamA"/>
    <property type="match status" value="2"/>
</dbReference>
<dbReference type="InterPro" id="IPR000620">
    <property type="entry name" value="EamA_dom"/>
</dbReference>
<evidence type="ECO:0000256" key="2">
    <source>
        <dbReference type="ARBA" id="ARBA00007362"/>
    </source>
</evidence>
<evidence type="ECO:0000313" key="10">
    <source>
        <dbReference type="Proteomes" id="UP000226442"/>
    </source>
</evidence>
<dbReference type="EMBL" id="NXIB02000010">
    <property type="protein sequence ID" value="PHX56863.1"/>
    <property type="molecule type" value="Genomic_DNA"/>
</dbReference>
<dbReference type="RefSeq" id="WP_096832308.1">
    <property type="nucleotide sequence ID" value="NZ_NXIB02000010.1"/>
</dbReference>
<comment type="subcellular location">
    <subcellularLocation>
        <location evidence="1">Cell membrane</location>
        <topology evidence="1">Multi-pass membrane protein</topology>
    </subcellularLocation>
</comment>
<dbReference type="PANTHER" id="PTHR32322:SF18">
    <property type="entry name" value="S-ADENOSYLMETHIONINE_S-ADENOSYLHOMOCYSTEINE TRANSPORTER"/>
    <property type="match status" value="1"/>
</dbReference>
<dbReference type="AlphaFoldDB" id="A0A2G4F4Y9"/>
<dbReference type="OrthoDB" id="505666at2"/>
<dbReference type="Proteomes" id="UP000226442">
    <property type="component" value="Unassembled WGS sequence"/>
</dbReference>
<organism evidence="9 10">
    <name type="scientific">Tychonema bourrellyi FEM_GT703</name>
    <dbReference type="NCBI Taxonomy" id="2040638"/>
    <lineage>
        <taxon>Bacteria</taxon>
        <taxon>Bacillati</taxon>
        <taxon>Cyanobacteriota</taxon>
        <taxon>Cyanophyceae</taxon>
        <taxon>Oscillatoriophycideae</taxon>
        <taxon>Oscillatoriales</taxon>
        <taxon>Microcoleaceae</taxon>
        <taxon>Tychonema</taxon>
    </lineage>
</organism>
<dbReference type="GO" id="GO:0005886">
    <property type="term" value="C:plasma membrane"/>
    <property type="evidence" value="ECO:0007669"/>
    <property type="project" value="UniProtKB-SubCell"/>
</dbReference>
<keyword evidence="4 7" id="KW-0812">Transmembrane</keyword>
<keyword evidence="5 7" id="KW-1133">Transmembrane helix</keyword>
<evidence type="ECO:0000256" key="4">
    <source>
        <dbReference type="ARBA" id="ARBA00022692"/>
    </source>
</evidence>
<evidence type="ECO:0000256" key="6">
    <source>
        <dbReference type="ARBA" id="ARBA00023136"/>
    </source>
</evidence>